<name>A0A1C4WFZ4_MICEC</name>
<keyword evidence="3" id="KW-1185">Reference proteome</keyword>
<evidence type="ECO:0000313" key="2">
    <source>
        <dbReference type="EMBL" id="SCE95145.1"/>
    </source>
</evidence>
<feature type="region of interest" description="Disordered" evidence="1">
    <location>
        <begin position="253"/>
        <end position="278"/>
    </location>
</feature>
<accession>A0A1C4WFZ4</accession>
<sequence>MTPYLRLADRHNLQTPVYHYVHPDSGRRVTLISAMPIGEAAYYARLTTIINDRESEGAVVHREGPDHVPAAEDNSTAEEQKLLADWRRAHRMEANRVALAGLVGHHTGLGHHPHWRYIDVSTLDIIRIAGHRSITDRIRPTLTSRDWPLDDPRPIYAFRLLMAIGLRLGAITARLGTPPRHRRGFETVVARRTAVALDGVAATHQDMVLVWNAAYTPSLDTGLRNTGYQRIHTDWYTAITLPTISRACQDLIRNPEPTQPWGKRHHEHEPSRRPRHHP</sequence>
<protein>
    <submittedName>
        <fullName evidence="2">Uncharacterized protein</fullName>
    </submittedName>
</protein>
<organism evidence="2 3">
    <name type="scientific">Micromonospora echinospora</name>
    <name type="common">Micromonospora purpurea</name>
    <dbReference type="NCBI Taxonomy" id="1877"/>
    <lineage>
        <taxon>Bacteria</taxon>
        <taxon>Bacillati</taxon>
        <taxon>Actinomycetota</taxon>
        <taxon>Actinomycetes</taxon>
        <taxon>Micromonosporales</taxon>
        <taxon>Micromonosporaceae</taxon>
        <taxon>Micromonospora</taxon>
    </lineage>
</organism>
<evidence type="ECO:0000313" key="3">
    <source>
        <dbReference type="Proteomes" id="UP000198253"/>
    </source>
</evidence>
<gene>
    <name evidence="2" type="ORF">GA0070618_2159</name>
</gene>
<proteinExistence type="predicted"/>
<reference evidence="3" key="1">
    <citation type="submission" date="2016-06" db="EMBL/GenBank/DDBJ databases">
        <authorList>
            <person name="Varghese N."/>
            <person name="Submissions Spin"/>
        </authorList>
    </citation>
    <scope>NUCLEOTIDE SEQUENCE [LARGE SCALE GENOMIC DNA]</scope>
    <source>
        <strain evidence="3">DSM 43816</strain>
    </source>
</reference>
<dbReference type="InParanoid" id="A0A1C4WFZ4"/>
<dbReference type="AlphaFoldDB" id="A0A1C4WFZ4"/>
<dbReference type="EMBL" id="LT607413">
    <property type="protein sequence ID" value="SCE95145.1"/>
    <property type="molecule type" value="Genomic_DNA"/>
</dbReference>
<evidence type="ECO:0000256" key="1">
    <source>
        <dbReference type="SAM" id="MobiDB-lite"/>
    </source>
</evidence>
<dbReference type="Proteomes" id="UP000198253">
    <property type="component" value="Chromosome I"/>
</dbReference>
<dbReference type="RefSeq" id="WP_088981505.1">
    <property type="nucleotide sequence ID" value="NZ_LT607413.1"/>
</dbReference>